<reference evidence="2" key="2">
    <citation type="submission" date="2020-09" db="EMBL/GenBank/DDBJ databases">
        <authorList>
            <person name="Sun Q."/>
            <person name="Ohkuma M."/>
        </authorList>
    </citation>
    <scope>NUCLEOTIDE SEQUENCE</scope>
    <source>
        <strain evidence="2">JCM 14359</strain>
    </source>
</reference>
<feature type="region of interest" description="Disordered" evidence="1">
    <location>
        <begin position="1"/>
        <end position="25"/>
    </location>
</feature>
<dbReference type="OrthoDB" id="24878at2157"/>
<keyword evidence="3" id="KW-1185">Reference proteome</keyword>
<dbReference type="AlphaFoldDB" id="A0A830ETD1"/>
<proteinExistence type="predicted"/>
<protein>
    <submittedName>
        <fullName evidence="2">Uncharacterized protein</fullName>
    </submittedName>
</protein>
<name>A0A830ETD1_9EURY</name>
<feature type="region of interest" description="Disordered" evidence="1">
    <location>
        <begin position="67"/>
        <end position="98"/>
    </location>
</feature>
<evidence type="ECO:0000313" key="2">
    <source>
        <dbReference type="EMBL" id="GGJ15944.1"/>
    </source>
</evidence>
<sequence>MGPLESLLRSDDGNVASVDIGRDDDAPRTGAVAVVGFVDNFQRAYGGADGTADPASLNGDTDRLRGAAAPALRPRRESAIRLGNLTGPAGPARPRWSA</sequence>
<gene>
    <name evidence="2" type="ORF">GCM10008995_27230</name>
</gene>
<dbReference type="EMBL" id="BMOC01000024">
    <property type="protein sequence ID" value="GGJ15944.1"/>
    <property type="molecule type" value="Genomic_DNA"/>
</dbReference>
<evidence type="ECO:0000313" key="3">
    <source>
        <dbReference type="Proteomes" id="UP000653099"/>
    </source>
</evidence>
<dbReference type="RefSeq" id="WP_188788354.1">
    <property type="nucleotide sequence ID" value="NZ_BMOC01000024.1"/>
</dbReference>
<dbReference type="Proteomes" id="UP000653099">
    <property type="component" value="Unassembled WGS sequence"/>
</dbReference>
<reference evidence="2" key="1">
    <citation type="journal article" date="2014" name="Int. J. Syst. Evol. Microbiol.">
        <title>Complete genome sequence of Corynebacterium casei LMG S-19264T (=DSM 44701T), isolated from a smear-ripened cheese.</title>
        <authorList>
            <consortium name="US DOE Joint Genome Institute (JGI-PGF)"/>
            <person name="Walter F."/>
            <person name="Albersmeier A."/>
            <person name="Kalinowski J."/>
            <person name="Ruckert C."/>
        </authorList>
    </citation>
    <scope>NUCLEOTIDE SEQUENCE</scope>
    <source>
        <strain evidence="2">JCM 14359</strain>
    </source>
</reference>
<comment type="caution">
    <text evidence="2">The sequence shown here is derived from an EMBL/GenBank/DDBJ whole genome shotgun (WGS) entry which is preliminary data.</text>
</comment>
<evidence type="ECO:0000256" key="1">
    <source>
        <dbReference type="SAM" id="MobiDB-lite"/>
    </source>
</evidence>
<accession>A0A830ETD1</accession>
<organism evidence="2 3">
    <name type="scientific">Halobellus salinus</name>
    <dbReference type="NCBI Taxonomy" id="931585"/>
    <lineage>
        <taxon>Archaea</taxon>
        <taxon>Methanobacteriati</taxon>
        <taxon>Methanobacteriota</taxon>
        <taxon>Stenosarchaea group</taxon>
        <taxon>Halobacteria</taxon>
        <taxon>Halobacteriales</taxon>
        <taxon>Haloferacaceae</taxon>
        <taxon>Halobellus</taxon>
    </lineage>
</organism>